<protein>
    <recommendedName>
        <fullName evidence="11">Phosphoglucomutase</fullName>
        <ecNumber evidence="6">5.4.2.2</ecNumber>
    </recommendedName>
    <alternativeName>
        <fullName evidence="13">Alpha-phosphoglucomutase</fullName>
    </alternativeName>
    <alternativeName>
        <fullName evidence="12">Glucose phosphomutase</fullName>
    </alternativeName>
</protein>
<dbReference type="AlphaFoldDB" id="A0A1C0A6G3"/>
<evidence type="ECO:0000256" key="1">
    <source>
        <dbReference type="ARBA" id="ARBA00000443"/>
    </source>
</evidence>
<evidence type="ECO:0000259" key="16">
    <source>
        <dbReference type="Pfam" id="PF02878"/>
    </source>
</evidence>
<dbReference type="InterPro" id="IPR005844">
    <property type="entry name" value="A-D-PHexomutase_a/b/a-I"/>
</dbReference>
<evidence type="ECO:0000256" key="13">
    <source>
        <dbReference type="ARBA" id="ARBA00041467"/>
    </source>
</evidence>
<evidence type="ECO:0000259" key="17">
    <source>
        <dbReference type="Pfam" id="PF02879"/>
    </source>
</evidence>
<feature type="domain" description="Alpha-D-phosphohexomutase alpha/beta/alpha" evidence="18">
    <location>
        <begin position="324"/>
        <end position="446"/>
    </location>
</feature>
<evidence type="ECO:0000256" key="12">
    <source>
        <dbReference type="ARBA" id="ARBA00041398"/>
    </source>
</evidence>
<comment type="catalytic activity">
    <reaction evidence="1">
        <text>alpha-D-glucose 1-phosphate = alpha-D-glucose 6-phosphate</text>
        <dbReference type="Rhea" id="RHEA:23536"/>
        <dbReference type="ChEBI" id="CHEBI:58225"/>
        <dbReference type="ChEBI" id="CHEBI:58601"/>
        <dbReference type="EC" id="5.4.2.2"/>
    </reaction>
</comment>
<dbReference type="GO" id="GO:0006166">
    <property type="term" value="P:purine ribonucleoside salvage"/>
    <property type="evidence" value="ECO:0007669"/>
    <property type="project" value="TreeGrafter"/>
</dbReference>
<name>A0A1C0A6G3_9FIRM</name>
<evidence type="ECO:0000259" key="18">
    <source>
        <dbReference type="Pfam" id="PF02880"/>
    </source>
</evidence>
<evidence type="ECO:0000256" key="9">
    <source>
        <dbReference type="ARBA" id="ARBA00022842"/>
    </source>
</evidence>
<dbReference type="InterPro" id="IPR016066">
    <property type="entry name" value="A-D-PHexomutase_CS"/>
</dbReference>
<comment type="pathway">
    <text evidence="3">Glycolipid metabolism; diglucosyl-diacylglycerol biosynthesis.</text>
</comment>
<dbReference type="PROSITE" id="PS00710">
    <property type="entry name" value="PGM_PMM"/>
    <property type="match status" value="1"/>
</dbReference>
<dbReference type="PRINTS" id="PR00509">
    <property type="entry name" value="PGMPMM"/>
</dbReference>
<evidence type="ECO:0000256" key="4">
    <source>
        <dbReference type="ARBA" id="ARBA00005189"/>
    </source>
</evidence>
<dbReference type="GO" id="GO:0004614">
    <property type="term" value="F:phosphoglucomutase activity"/>
    <property type="evidence" value="ECO:0007669"/>
    <property type="project" value="UniProtKB-EC"/>
</dbReference>
<evidence type="ECO:0000256" key="8">
    <source>
        <dbReference type="ARBA" id="ARBA00022723"/>
    </source>
</evidence>
<sequence>MSYKVKYEEWLKSDYFDQQTKEELKSIAGNEKEIEERFYTSLDFGTGGLRGIIGAGTNRINKYTIRKATQGLANYIEKNGDKSKGVVISHDSRHKSREFSVEAALVLAANGIKAYLFDDLRPTPELSFAVRELKATAGIMITASHNPPEYNGYKVYWEDGAQVVPPHDKGIIGEVNAIDSFDNVKTISEEEARQAGLFEIIAPEMDDKYIKTLKDLSLNPKVIKEVADDLHIVYTPLHGTGNMPVQRVLDELGFKNLHVVAEQEKPDPDFSTVSYPNPEEPAVFDLGIELAEKKGAELIMATDPDADRVGIAVKDTKGEWVFLNGNQVGILLTEYIVNSLEEVPENGVVIKTVVTTEMIKPIAKKYGLDVMDTLTGFKYIGEKIKEFEEGKYDKEYIFGFEESYGYLYGIHARDKDAIVATMLIAEMAAYYKSKKSSIYEELMRMYEEYGYYKADLEAITMPGKEGKEKIADLLKSLREDSPEEINGQKVVVIKDYLVSKEYDVVNGEEKTIDLPESNVLQFLLEDDSLVTVRPSGTEPKIKFYFSVRADSNQAADKKLSSLKEAVMKLIEE</sequence>
<dbReference type="InterPro" id="IPR016055">
    <property type="entry name" value="A-D-PHexomutase_a/b/a-I/II/III"/>
</dbReference>
<dbReference type="GO" id="GO:0005975">
    <property type="term" value="P:carbohydrate metabolic process"/>
    <property type="evidence" value="ECO:0007669"/>
    <property type="project" value="InterPro"/>
</dbReference>
<dbReference type="InterPro" id="IPR036900">
    <property type="entry name" value="A-D-PHexomutase_C_sf"/>
</dbReference>
<comment type="similarity">
    <text evidence="5 14">Belongs to the phosphohexose mutase family.</text>
</comment>
<evidence type="ECO:0000256" key="11">
    <source>
        <dbReference type="ARBA" id="ARBA00039995"/>
    </source>
</evidence>
<comment type="pathway">
    <text evidence="4">Lipid metabolism.</text>
</comment>
<dbReference type="Pfam" id="PF02878">
    <property type="entry name" value="PGM_PMM_I"/>
    <property type="match status" value="1"/>
</dbReference>
<feature type="domain" description="Alpha-D-phosphohexomutase alpha/beta/alpha" evidence="17">
    <location>
        <begin position="208"/>
        <end position="316"/>
    </location>
</feature>
<evidence type="ECO:0000259" key="15">
    <source>
        <dbReference type="Pfam" id="PF00408"/>
    </source>
</evidence>
<evidence type="ECO:0000256" key="10">
    <source>
        <dbReference type="ARBA" id="ARBA00023235"/>
    </source>
</evidence>
<dbReference type="Proteomes" id="UP000093514">
    <property type="component" value="Unassembled WGS sequence"/>
</dbReference>
<dbReference type="SUPFAM" id="SSF55957">
    <property type="entry name" value="Phosphoglucomutase, C-terminal domain"/>
    <property type="match status" value="1"/>
</dbReference>
<dbReference type="OrthoDB" id="9806956at2"/>
<evidence type="ECO:0000256" key="5">
    <source>
        <dbReference type="ARBA" id="ARBA00010231"/>
    </source>
</evidence>
<evidence type="ECO:0000256" key="6">
    <source>
        <dbReference type="ARBA" id="ARBA00012728"/>
    </source>
</evidence>
<keyword evidence="7" id="KW-0597">Phosphoprotein</keyword>
<evidence type="ECO:0000313" key="19">
    <source>
        <dbReference type="EMBL" id="OCL25742.1"/>
    </source>
</evidence>
<evidence type="ECO:0000256" key="3">
    <source>
        <dbReference type="ARBA" id="ARBA00005164"/>
    </source>
</evidence>
<gene>
    <name evidence="19" type="ORF">U472_15585</name>
</gene>
<dbReference type="Pfam" id="PF00408">
    <property type="entry name" value="PGM_PMM_IV"/>
    <property type="match status" value="1"/>
</dbReference>
<reference evidence="19 20" key="2">
    <citation type="submission" date="2016-08" db="EMBL/GenBank/DDBJ databases">
        <title>Orenia metallireducens sp. nov. strain Z6, a Novel Metal-reducing Firmicute from the Deep Subsurface.</title>
        <authorList>
            <person name="Maxim B.I."/>
            <person name="Kenneth K."/>
            <person name="Flynn T.M."/>
            <person name="Oloughlin E.J."/>
            <person name="Locke R.A."/>
            <person name="Weber J.R."/>
            <person name="Egan S.M."/>
            <person name="Mackie R.I."/>
            <person name="Cann I.K."/>
        </authorList>
    </citation>
    <scope>NUCLEOTIDE SEQUENCE [LARGE SCALE GENOMIC DNA]</scope>
    <source>
        <strain evidence="19 20">Z6</strain>
    </source>
</reference>
<dbReference type="Pfam" id="PF02879">
    <property type="entry name" value="PGM_PMM_II"/>
    <property type="match status" value="1"/>
</dbReference>
<dbReference type="PANTHER" id="PTHR45745:SF1">
    <property type="entry name" value="PHOSPHOGLUCOMUTASE 2B-RELATED"/>
    <property type="match status" value="1"/>
</dbReference>
<evidence type="ECO:0000313" key="20">
    <source>
        <dbReference type="Proteomes" id="UP000093514"/>
    </source>
</evidence>
<dbReference type="EC" id="5.4.2.2" evidence="6"/>
<evidence type="ECO:0000256" key="7">
    <source>
        <dbReference type="ARBA" id="ARBA00022553"/>
    </source>
</evidence>
<feature type="domain" description="Alpha-D-phosphohexomutase alpha/beta/alpha" evidence="16">
    <location>
        <begin position="43"/>
        <end position="179"/>
    </location>
</feature>
<dbReference type="InterPro" id="IPR005841">
    <property type="entry name" value="Alpha-D-phosphohexomutase_SF"/>
</dbReference>
<accession>A0A1C0A6G3</accession>
<keyword evidence="20" id="KW-1185">Reference proteome</keyword>
<dbReference type="CDD" id="cd05799">
    <property type="entry name" value="PGM2"/>
    <property type="match status" value="1"/>
</dbReference>
<dbReference type="PANTHER" id="PTHR45745">
    <property type="entry name" value="PHOSPHOMANNOMUTASE 45A"/>
    <property type="match status" value="1"/>
</dbReference>
<dbReference type="Gene3D" id="3.30.310.50">
    <property type="entry name" value="Alpha-D-phosphohexomutase, C-terminal domain"/>
    <property type="match status" value="1"/>
</dbReference>
<reference evidence="20" key="1">
    <citation type="submission" date="2016-07" db="EMBL/GenBank/DDBJ databases">
        <authorList>
            <person name="Florea S."/>
            <person name="Webb J.S."/>
            <person name="Jaromczyk J."/>
            <person name="Schardl C.L."/>
        </authorList>
    </citation>
    <scope>NUCLEOTIDE SEQUENCE [LARGE SCALE GENOMIC DNA]</scope>
    <source>
        <strain evidence="20">Z6</strain>
    </source>
</reference>
<evidence type="ECO:0000256" key="2">
    <source>
        <dbReference type="ARBA" id="ARBA00001946"/>
    </source>
</evidence>
<dbReference type="Gene3D" id="3.40.120.10">
    <property type="entry name" value="Alpha-D-Glucose-1,6-Bisphosphate, subunit A, domain 3"/>
    <property type="match status" value="3"/>
</dbReference>
<comment type="caution">
    <text evidence="19">The sequence shown here is derived from an EMBL/GenBank/DDBJ whole genome shotgun (WGS) entry which is preliminary data.</text>
</comment>
<dbReference type="RefSeq" id="WP_068719652.1">
    <property type="nucleotide sequence ID" value="NZ_LWDV01000010.1"/>
</dbReference>
<feature type="domain" description="Alpha-D-phosphohexomutase C-terminal" evidence="15">
    <location>
        <begin position="516"/>
        <end position="555"/>
    </location>
</feature>
<keyword evidence="10" id="KW-0413">Isomerase</keyword>
<dbReference type="SUPFAM" id="SSF53738">
    <property type="entry name" value="Phosphoglucomutase, first 3 domains"/>
    <property type="match status" value="3"/>
</dbReference>
<dbReference type="GO" id="GO:0000287">
    <property type="term" value="F:magnesium ion binding"/>
    <property type="evidence" value="ECO:0007669"/>
    <property type="project" value="InterPro"/>
</dbReference>
<dbReference type="GO" id="GO:0008973">
    <property type="term" value="F:phosphopentomutase activity"/>
    <property type="evidence" value="ECO:0007669"/>
    <property type="project" value="TreeGrafter"/>
</dbReference>
<dbReference type="InterPro" id="IPR005843">
    <property type="entry name" value="A-D-PHexomutase_C"/>
</dbReference>
<proteinExistence type="inferred from homology"/>
<keyword evidence="8 14" id="KW-0479">Metal-binding</keyword>
<organism evidence="19 20">
    <name type="scientific">Orenia metallireducens</name>
    <dbReference type="NCBI Taxonomy" id="1413210"/>
    <lineage>
        <taxon>Bacteria</taxon>
        <taxon>Bacillati</taxon>
        <taxon>Bacillota</taxon>
        <taxon>Clostridia</taxon>
        <taxon>Halanaerobiales</taxon>
        <taxon>Halobacteroidaceae</taxon>
        <taxon>Orenia</taxon>
    </lineage>
</organism>
<dbReference type="Pfam" id="PF02880">
    <property type="entry name" value="PGM_PMM_III"/>
    <property type="match status" value="1"/>
</dbReference>
<evidence type="ECO:0000256" key="14">
    <source>
        <dbReference type="RuleBase" id="RU004326"/>
    </source>
</evidence>
<dbReference type="EMBL" id="LWDV01000010">
    <property type="protein sequence ID" value="OCL25742.1"/>
    <property type="molecule type" value="Genomic_DNA"/>
</dbReference>
<keyword evidence="9 14" id="KW-0460">Magnesium</keyword>
<dbReference type="InterPro" id="IPR005846">
    <property type="entry name" value="A-D-PHexomutase_a/b/a-III"/>
</dbReference>
<comment type="cofactor">
    <cofactor evidence="2">
        <name>Mg(2+)</name>
        <dbReference type="ChEBI" id="CHEBI:18420"/>
    </cofactor>
</comment>
<dbReference type="InterPro" id="IPR005845">
    <property type="entry name" value="A-D-PHexomutase_a/b/a-II"/>
</dbReference>